<keyword evidence="1" id="KW-0808">Transferase</keyword>
<organism evidence="4">
    <name type="scientific">Leptolyngbya sp. NK1-12</name>
    <dbReference type="NCBI Taxonomy" id="2547451"/>
    <lineage>
        <taxon>Bacteria</taxon>
        <taxon>Bacillati</taxon>
        <taxon>Cyanobacteriota</taxon>
        <taxon>Cyanophyceae</taxon>
        <taxon>Leptolyngbyales</taxon>
        <taxon>Leptolyngbyaceae</taxon>
        <taxon>Leptolyngbya group</taxon>
        <taxon>Leptolyngbya</taxon>
    </lineage>
</organism>
<dbReference type="InterPro" id="IPR002123">
    <property type="entry name" value="Plipid/glycerol_acylTrfase"/>
</dbReference>
<dbReference type="PANTHER" id="PTHR10434:SF66">
    <property type="entry name" value="PHOSPHOLIPID_GLYCEROL ACYLTRANSFERASE DOMAIN-CONTAINING PROTEIN"/>
    <property type="match status" value="1"/>
</dbReference>
<feature type="domain" description="Phospholipid/glycerol acyltransferase" evidence="3">
    <location>
        <begin position="35"/>
        <end position="156"/>
    </location>
</feature>
<protein>
    <submittedName>
        <fullName evidence="4">1-acyl-sn-glycerol-3-phosphate acyltransferase</fullName>
    </submittedName>
</protein>
<dbReference type="SMART" id="SM00563">
    <property type="entry name" value="PlsC"/>
    <property type="match status" value="1"/>
</dbReference>
<sequence>MPVHSPLLISQQLLAALGTRSFTHHSDRIPHESAVVVVSNHRSFMDAPLLMSALNRPIRFACHHYMGQVPLLRDFVLRLGCFPLDAPEHRQQSFFHQAVQLLQTQQVVGIFPEGTEPMVHLTPPRQVGEFHRGFAHLALRAPVRDLAVLPVAIASQHETTNFPVPLKFLSLFDPSEPLFDQAGWHPMVMYQRVDLLVGKPLWITDAQRQSYQGRQAKSVVADLMSYCQSEITDLLQYGC</sequence>
<name>A0AA96WT20_9CYAN</name>
<gene>
    <name evidence="4" type="ORF">HJG54_05345</name>
</gene>
<evidence type="ECO:0000256" key="2">
    <source>
        <dbReference type="ARBA" id="ARBA00023315"/>
    </source>
</evidence>
<dbReference type="PANTHER" id="PTHR10434">
    <property type="entry name" value="1-ACYL-SN-GLYCEROL-3-PHOSPHATE ACYLTRANSFERASE"/>
    <property type="match status" value="1"/>
</dbReference>
<keyword evidence="2 4" id="KW-0012">Acyltransferase</keyword>
<dbReference type="SUPFAM" id="SSF69593">
    <property type="entry name" value="Glycerol-3-phosphate (1)-acyltransferase"/>
    <property type="match status" value="1"/>
</dbReference>
<accession>A0AA96WT20</accession>
<dbReference type="AlphaFoldDB" id="A0AA96WT20"/>
<dbReference type="RefSeq" id="WP_316433783.1">
    <property type="nucleotide sequence ID" value="NZ_CP053586.1"/>
</dbReference>
<dbReference type="EMBL" id="CP053586">
    <property type="protein sequence ID" value="WNZ22347.1"/>
    <property type="molecule type" value="Genomic_DNA"/>
</dbReference>
<proteinExistence type="predicted"/>
<dbReference type="CDD" id="cd07989">
    <property type="entry name" value="LPLAT_AGPAT-like"/>
    <property type="match status" value="1"/>
</dbReference>
<evidence type="ECO:0000259" key="3">
    <source>
        <dbReference type="SMART" id="SM00563"/>
    </source>
</evidence>
<reference evidence="4" key="1">
    <citation type="submission" date="2020-05" db="EMBL/GenBank/DDBJ databases">
        <authorList>
            <person name="Zhu T."/>
            <person name="Keshari N."/>
            <person name="Lu X."/>
        </authorList>
    </citation>
    <scope>NUCLEOTIDE SEQUENCE</scope>
    <source>
        <strain evidence="4">NK1-12</strain>
    </source>
</reference>
<dbReference type="Pfam" id="PF01553">
    <property type="entry name" value="Acyltransferase"/>
    <property type="match status" value="1"/>
</dbReference>
<dbReference type="GO" id="GO:0006654">
    <property type="term" value="P:phosphatidic acid biosynthetic process"/>
    <property type="evidence" value="ECO:0007669"/>
    <property type="project" value="TreeGrafter"/>
</dbReference>
<evidence type="ECO:0000256" key="1">
    <source>
        <dbReference type="ARBA" id="ARBA00022679"/>
    </source>
</evidence>
<evidence type="ECO:0000313" key="4">
    <source>
        <dbReference type="EMBL" id="WNZ22347.1"/>
    </source>
</evidence>
<dbReference type="GO" id="GO:0003841">
    <property type="term" value="F:1-acylglycerol-3-phosphate O-acyltransferase activity"/>
    <property type="evidence" value="ECO:0007669"/>
    <property type="project" value="TreeGrafter"/>
</dbReference>